<evidence type="ECO:0000313" key="14">
    <source>
        <dbReference type="Proteomes" id="UP000070444"/>
    </source>
</evidence>
<dbReference type="AlphaFoldDB" id="A0A137PCS2"/>
<dbReference type="InterPro" id="IPR020895">
    <property type="entry name" value="Frataxin_CS"/>
</dbReference>
<keyword evidence="4" id="KW-0409">Iron storage</keyword>
<keyword evidence="8" id="KW-0560">Oxidoreductase</keyword>
<dbReference type="Gene3D" id="3.30.920.10">
    <property type="entry name" value="Frataxin/CyaY"/>
    <property type="match status" value="1"/>
</dbReference>
<dbReference type="GO" id="GO:0006826">
    <property type="term" value="P:iron ion transport"/>
    <property type="evidence" value="ECO:0007669"/>
    <property type="project" value="UniProtKB-KW"/>
</dbReference>
<evidence type="ECO:0000256" key="4">
    <source>
        <dbReference type="ARBA" id="ARBA00022434"/>
    </source>
</evidence>
<dbReference type="GO" id="GO:0005739">
    <property type="term" value="C:mitochondrion"/>
    <property type="evidence" value="ECO:0007669"/>
    <property type="project" value="UniProtKB-SubCell"/>
</dbReference>
<dbReference type="GO" id="GO:0034986">
    <property type="term" value="F:iron chaperone activity"/>
    <property type="evidence" value="ECO:0007669"/>
    <property type="project" value="TreeGrafter"/>
</dbReference>
<dbReference type="InterPro" id="IPR002908">
    <property type="entry name" value="Frataxin/CyaY"/>
</dbReference>
<keyword evidence="14" id="KW-1185">Reference proteome</keyword>
<dbReference type="PRINTS" id="PR00904">
    <property type="entry name" value="FRATAXIN"/>
</dbReference>
<dbReference type="GO" id="GO:0008199">
    <property type="term" value="F:ferric iron binding"/>
    <property type="evidence" value="ECO:0007669"/>
    <property type="project" value="InterPro"/>
</dbReference>
<protein>
    <recommendedName>
        <fullName evidence="3">ferroxidase</fullName>
        <ecNumber evidence="3">1.16.3.1</ecNumber>
    </recommendedName>
</protein>
<dbReference type="GO" id="GO:0004322">
    <property type="term" value="F:ferroxidase activity"/>
    <property type="evidence" value="ECO:0007669"/>
    <property type="project" value="UniProtKB-EC"/>
</dbReference>
<sequence>MRSIIGRNLVKLLSNANLNKNLLKSTNNPYKINSAKFHTTNLLNYEVTDLSPNDYYQSSEKTMNNLFEQLEELLEEEDNSAYDLEYQSGVLTLKLGVNGTYVINKQPPNQQIWLSSPHSGPKRYNFDLKEETWFYHRDNSTLKNLLETELKEVFDKNIELSI</sequence>
<evidence type="ECO:0000313" key="13">
    <source>
        <dbReference type="EMBL" id="KXN72796.1"/>
    </source>
</evidence>
<evidence type="ECO:0000256" key="1">
    <source>
        <dbReference type="ARBA" id="ARBA00004173"/>
    </source>
</evidence>
<dbReference type="GO" id="GO:0008198">
    <property type="term" value="F:ferrous iron binding"/>
    <property type="evidence" value="ECO:0007669"/>
    <property type="project" value="TreeGrafter"/>
</dbReference>
<dbReference type="EC" id="1.16.3.1" evidence="3"/>
<dbReference type="OMA" id="YEVEYHS"/>
<dbReference type="InterPro" id="IPR036524">
    <property type="entry name" value="Frataxin/CyaY_sf"/>
</dbReference>
<proteinExistence type="inferred from homology"/>
<keyword evidence="7" id="KW-0809">Transit peptide</keyword>
<evidence type="ECO:0000256" key="3">
    <source>
        <dbReference type="ARBA" id="ARBA00013107"/>
    </source>
</evidence>
<dbReference type="PANTHER" id="PTHR16821">
    <property type="entry name" value="FRATAXIN"/>
    <property type="match status" value="1"/>
</dbReference>
<keyword evidence="5" id="KW-0813">Transport</keyword>
<comment type="similarity">
    <text evidence="2">Belongs to the frataxin family.</text>
</comment>
<evidence type="ECO:0000256" key="5">
    <source>
        <dbReference type="ARBA" id="ARBA00022448"/>
    </source>
</evidence>
<dbReference type="Proteomes" id="UP000070444">
    <property type="component" value="Unassembled WGS sequence"/>
</dbReference>
<dbReference type="SMART" id="SM01219">
    <property type="entry name" value="Frataxin_Cyay"/>
    <property type="match status" value="1"/>
</dbReference>
<dbReference type="OrthoDB" id="1897642at2759"/>
<evidence type="ECO:0000256" key="7">
    <source>
        <dbReference type="ARBA" id="ARBA00022946"/>
    </source>
</evidence>
<dbReference type="NCBIfam" id="TIGR03421">
    <property type="entry name" value="FeS_CyaY"/>
    <property type="match status" value="1"/>
</dbReference>
<comment type="catalytic activity">
    <reaction evidence="12">
        <text>4 Fe(2+) + O2 + 4 H(+) = 4 Fe(3+) + 2 H2O</text>
        <dbReference type="Rhea" id="RHEA:11148"/>
        <dbReference type="ChEBI" id="CHEBI:15377"/>
        <dbReference type="ChEBI" id="CHEBI:15378"/>
        <dbReference type="ChEBI" id="CHEBI:15379"/>
        <dbReference type="ChEBI" id="CHEBI:29033"/>
        <dbReference type="ChEBI" id="CHEBI:29034"/>
        <dbReference type="EC" id="1.16.3.1"/>
    </reaction>
</comment>
<dbReference type="Pfam" id="PF01491">
    <property type="entry name" value="Frataxin_Cyay"/>
    <property type="match status" value="1"/>
</dbReference>
<evidence type="ECO:0000256" key="2">
    <source>
        <dbReference type="ARBA" id="ARBA00008183"/>
    </source>
</evidence>
<dbReference type="PROSITE" id="PS01344">
    <property type="entry name" value="FRATAXIN_1"/>
    <property type="match status" value="1"/>
</dbReference>
<organism evidence="13 14">
    <name type="scientific">Conidiobolus coronatus (strain ATCC 28846 / CBS 209.66 / NRRL 28638)</name>
    <name type="common">Delacroixia coronata</name>
    <dbReference type="NCBI Taxonomy" id="796925"/>
    <lineage>
        <taxon>Eukaryota</taxon>
        <taxon>Fungi</taxon>
        <taxon>Fungi incertae sedis</taxon>
        <taxon>Zoopagomycota</taxon>
        <taxon>Entomophthoromycotina</taxon>
        <taxon>Entomophthoromycetes</taxon>
        <taxon>Entomophthorales</taxon>
        <taxon>Ancylistaceae</taxon>
        <taxon>Conidiobolus</taxon>
    </lineage>
</organism>
<evidence type="ECO:0000256" key="9">
    <source>
        <dbReference type="ARBA" id="ARBA00023004"/>
    </source>
</evidence>
<keyword evidence="6" id="KW-0410">Iron transport</keyword>
<dbReference type="InterPro" id="IPR017789">
    <property type="entry name" value="Frataxin"/>
</dbReference>
<keyword evidence="11" id="KW-0496">Mitochondrion</keyword>
<keyword evidence="9" id="KW-0408">Iron</keyword>
<dbReference type="GO" id="GO:0016226">
    <property type="term" value="P:iron-sulfur cluster assembly"/>
    <property type="evidence" value="ECO:0007669"/>
    <property type="project" value="InterPro"/>
</dbReference>
<dbReference type="STRING" id="796925.A0A137PCS2"/>
<dbReference type="GO" id="GO:0051537">
    <property type="term" value="F:2 iron, 2 sulfur cluster binding"/>
    <property type="evidence" value="ECO:0007669"/>
    <property type="project" value="TreeGrafter"/>
</dbReference>
<dbReference type="PANTHER" id="PTHR16821:SF2">
    <property type="entry name" value="FRATAXIN, MITOCHONDRIAL"/>
    <property type="match status" value="1"/>
</dbReference>
<accession>A0A137PCS2</accession>
<dbReference type="NCBIfam" id="TIGR03422">
    <property type="entry name" value="mito_frataxin"/>
    <property type="match status" value="1"/>
</dbReference>
<evidence type="ECO:0000256" key="11">
    <source>
        <dbReference type="ARBA" id="ARBA00023128"/>
    </source>
</evidence>
<evidence type="ECO:0000256" key="8">
    <source>
        <dbReference type="ARBA" id="ARBA00023002"/>
    </source>
</evidence>
<reference evidence="13 14" key="1">
    <citation type="journal article" date="2015" name="Genome Biol. Evol.">
        <title>Phylogenomic analyses indicate that early fungi evolved digesting cell walls of algal ancestors of land plants.</title>
        <authorList>
            <person name="Chang Y."/>
            <person name="Wang S."/>
            <person name="Sekimoto S."/>
            <person name="Aerts A.L."/>
            <person name="Choi C."/>
            <person name="Clum A."/>
            <person name="LaButti K.M."/>
            <person name="Lindquist E.A."/>
            <person name="Yee Ngan C."/>
            <person name="Ohm R.A."/>
            <person name="Salamov A.A."/>
            <person name="Grigoriev I.V."/>
            <person name="Spatafora J.W."/>
            <person name="Berbee M.L."/>
        </authorList>
    </citation>
    <scope>NUCLEOTIDE SEQUENCE [LARGE SCALE GENOMIC DNA]</scope>
    <source>
        <strain evidence="13 14">NRRL 28638</strain>
    </source>
</reference>
<dbReference type="SUPFAM" id="SSF55387">
    <property type="entry name" value="Frataxin/Nqo15-like"/>
    <property type="match status" value="1"/>
</dbReference>
<dbReference type="EMBL" id="KQ964447">
    <property type="protein sequence ID" value="KXN72796.1"/>
    <property type="molecule type" value="Genomic_DNA"/>
</dbReference>
<evidence type="ECO:0000256" key="10">
    <source>
        <dbReference type="ARBA" id="ARBA00023065"/>
    </source>
</evidence>
<name>A0A137PCS2_CONC2</name>
<dbReference type="PROSITE" id="PS50810">
    <property type="entry name" value="FRATAXIN_2"/>
    <property type="match status" value="1"/>
</dbReference>
<evidence type="ECO:0000256" key="12">
    <source>
        <dbReference type="ARBA" id="ARBA00047990"/>
    </source>
</evidence>
<dbReference type="GO" id="GO:0006879">
    <property type="term" value="P:intracellular iron ion homeostasis"/>
    <property type="evidence" value="ECO:0007669"/>
    <property type="project" value="UniProtKB-KW"/>
</dbReference>
<evidence type="ECO:0000256" key="6">
    <source>
        <dbReference type="ARBA" id="ARBA00022496"/>
    </source>
</evidence>
<gene>
    <name evidence="13" type="ORF">CONCODRAFT_77640</name>
</gene>
<keyword evidence="10" id="KW-0406">Ion transport</keyword>
<comment type="subcellular location">
    <subcellularLocation>
        <location evidence="1">Mitochondrion</location>
    </subcellularLocation>
</comment>